<evidence type="ECO:0000256" key="1">
    <source>
        <dbReference type="SAM" id="MobiDB-lite"/>
    </source>
</evidence>
<reference evidence="2 3" key="2">
    <citation type="submission" date="2020-04" db="EMBL/GenBank/DDBJ databases">
        <title>Genome sequencing and assembly of multiple isolates from the Colletotrichum gloeosporioides species complex.</title>
        <authorList>
            <person name="Gan P."/>
            <person name="Shirasu K."/>
        </authorList>
    </citation>
    <scope>NUCLEOTIDE SEQUENCE [LARGE SCALE GENOMIC DNA]</scope>
    <source>
        <strain evidence="2 3">Nara gc5</strain>
    </source>
</reference>
<accession>A0A7J6JQD2</accession>
<dbReference type="RefSeq" id="XP_066009943.1">
    <property type="nucleotide sequence ID" value="XM_066150802.1"/>
</dbReference>
<comment type="caution">
    <text evidence="2">The sequence shown here is derived from an EMBL/GenBank/DDBJ whole genome shotgun (WGS) entry which is preliminary data.</text>
</comment>
<sequence>MQLPPLIIFTSTVTTVRDRKLRPRDHFSFPSSAPASFRRIPVVVINAIRPRLLPRLRPRPNLETLSNLQPPSLPHYSQPTNPSNAHPTPILLLVAFFCLEVQFNQPSRVYETRPLAPHSATL</sequence>
<dbReference type="EMBL" id="ANPB02000001">
    <property type="protein sequence ID" value="KAF4492648.1"/>
    <property type="molecule type" value="Genomic_DNA"/>
</dbReference>
<gene>
    <name evidence="2" type="ORF">CGGC5_v001254</name>
</gene>
<proteinExistence type="predicted"/>
<dbReference type="GeneID" id="90979608"/>
<evidence type="ECO:0000313" key="3">
    <source>
        <dbReference type="Proteomes" id="UP000011096"/>
    </source>
</evidence>
<name>A0A7J6JQD2_COLFN</name>
<feature type="region of interest" description="Disordered" evidence="1">
    <location>
        <begin position="61"/>
        <end position="82"/>
    </location>
</feature>
<feature type="compositionally biased region" description="Polar residues" evidence="1">
    <location>
        <begin position="63"/>
        <end position="82"/>
    </location>
</feature>
<dbReference type="Proteomes" id="UP000011096">
    <property type="component" value="Unassembled WGS sequence"/>
</dbReference>
<reference evidence="2 3" key="1">
    <citation type="submission" date="2012-08" db="EMBL/GenBank/DDBJ databases">
        <authorList>
            <person name="Gan P.H.P."/>
            <person name="Ikeda K."/>
            <person name="Irieda H."/>
            <person name="Narusaka M."/>
            <person name="O'Connell R.J."/>
            <person name="Narusaka Y."/>
            <person name="Takano Y."/>
            <person name="Kubo Y."/>
            <person name="Shirasu K."/>
        </authorList>
    </citation>
    <scope>NUCLEOTIDE SEQUENCE [LARGE SCALE GENOMIC DNA]</scope>
    <source>
        <strain evidence="2 3">Nara gc5</strain>
    </source>
</reference>
<keyword evidence="3" id="KW-1185">Reference proteome</keyword>
<dbReference type="InParanoid" id="A0A7J6JQD2"/>
<protein>
    <submittedName>
        <fullName evidence="2">Uncharacterized protein</fullName>
    </submittedName>
</protein>
<evidence type="ECO:0000313" key="2">
    <source>
        <dbReference type="EMBL" id="KAF4492648.1"/>
    </source>
</evidence>
<dbReference type="AlphaFoldDB" id="A0A7J6JQD2"/>
<organism evidence="2 3">
    <name type="scientific">Colletotrichum fructicola (strain Nara gc5)</name>
    <name type="common">Anthracnose fungus</name>
    <name type="synonym">Colletotrichum gloeosporioides (strain Nara gc5)</name>
    <dbReference type="NCBI Taxonomy" id="1213859"/>
    <lineage>
        <taxon>Eukaryota</taxon>
        <taxon>Fungi</taxon>
        <taxon>Dikarya</taxon>
        <taxon>Ascomycota</taxon>
        <taxon>Pezizomycotina</taxon>
        <taxon>Sordariomycetes</taxon>
        <taxon>Hypocreomycetidae</taxon>
        <taxon>Glomerellales</taxon>
        <taxon>Glomerellaceae</taxon>
        <taxon>Colletotrichum</taxon>
        <taxon>Colletotrichum gloeosporioides species complex</taxon>
    </lineage>
</organism>